<proteinExistence type="predicted"/>
<dbReference type="Proteomes" id="UP000231426">
    <property type="component" value="Unassembled WGS sequence"/>
</dbReference>
<reference evidence="2" key="1">
    <citation type="submission" date="2017-09" db="EMBL/GenBank/DDBJ databases">
        <title>Depth-based differentiation of microbial function through sediment-hosted aquifers and enrichment of novel symbionts in the deep terrestrial subsurface.</title>
        <authorList>
            <person name="Probst A.J."/>
            <person name="Ladd B."/>
            <person name="Jarett J.K."/>
            <person name="Geller-Mcgrath D.E."/>
            <person name="Sieber C.M.K."/>
            <person name="Emerson J.B."/>
            <person name="Anantharaman K."/>
            <person name="Thomas B.C."/>
            <person name="Malmstrom R."/>
            <person name="Stieglmeier M."/>
            <person name="Klingl A."/>
            <person name="Woyke T."/>
            <person name="Ryan C.M."/>
            <person name="Banfield J.F."/>
        </authorList>
    </citation>
    <scope>NUCLEOTIDE SEQUENCE [LARGE SCALE GENOMIC DNA]</scope>
</reference>
<gene>
    <name evidence="1" type="ORF">COU29_02280</name>
</gene>
<evidence type="ECO:0000313" key="2">
    <source>
        <dbReference type="Proteomes" id="UP000231426"/>
    </source>
</evidence>
<accession>A0A2M6W6Z8</accession>
<protein>
    <submittedName>
        <fullName evidence="1">Uncharacterized protein</fullName>
    </submittedName>
</protein>
<comment type="caution">
    <text evidence="1">The sequence shown here is derived from an EMBL/GenBank/DDBJ whole genome shotgun (WGS) entry which is preliminary data.</text>
</comment>
<dbReference type="AlphaFoldDB" id="A0A2M6W6Z8"/>
<dbReference type="EMBL" id="PFBV01000003">
    <property type="protein sequence ID" value="PIT88582.1"/>
    <property type="molecule type" value="Genomic_DNA"/>
</dbReference>
<sequence>MSHNQKLNKNSVWVKEWIKFYKEIFGLAINVSNIFIPPKIKGFNRPMIIAREIGDSPLEMTMVTCQRLFSYISYIGDNPDELISVTNRNPRYKGSYAIRVRDGIEADEENKNLSADDIRSQSMITMTLLERIILELFYFWKTGQHLDNQHWTLCSGPRNKAGQIPCCYWYKNIFWIFWYNSANAIGDFRARSVIV</sequence>
<evidence type="ECO:0000313" key="1">
    <source>
        <dbReference type="EMBL" id="PIT88582.1"/>
    </source>
</evidence>
<name>A0A2M6W6Z8_9BACT</name>
<organism evidence="1 2">
    <name type="scientific">Candidatus Magasanikbacteria bacterium CG10_big_fil_rev_8_21_14_0_10_36_32</name>
    <dbReference type="NCBI Taxonomy" id="1974646"/>
    <lineage>
        <taxon>Bacteria</taxon>
        <taxon>Candidatus Magasanikiibacteriota</taxon>
    </lineage>
</organism>